<accession>L1J3A4</accession>
<dbReference type="PANTHER" id="PTHR12170:SF2">
    <property type="entry name" value="E3 UBIQUITIN-PROTEIN TRANSFERASE MAEA"/>
    <property type="match status" value="1"/>
</dbReference>
<evidence type="ECO:0008006" key="12">
    <source>
        <dbReference type="Google" id="ProtNLM"/>
    </source>
</evidence>
<dbReference type="RefSeq" id="XP_005829604.1">
    <property type="nucleotide sequence ID" value="XM_005829547.1"/>
</dbReference>
<dbReference type="AlphaFoldDB" id="L1J3A4"/>
<dbReference type="PaxDb" id="55529-EKX42624"/>
<keyword evidence="4 6" id="KW-0863">Zinc-finger</keyword>
<reference evidence="9 11" key="1">
    <citation type="journal article" date="2012" name="Nature">
        <title>Algal genomes reveal evolutionary mosaicism and the fate of nucleomorphs.</title>
        <authorList>
            <consortium name="DOE Joint Genome Institute"/>
            <person name="Curtis B.A."/>
            <person name="Tanifuji G."/>
            <person name="Burki F."/>
            <person name="Gruber A."/>
            <person name="Irimia M."/>
            <person name="Maruyama S."/>
            <person name="Arias M.C."/>
            <person name="Ball S.G."/>
            <person name="Gile G.H."/>
            <person name="Hirakawa Y."/>
            <person name="Hopkins J.F."/>
            <person name="Kuo A."/>
            <person name="Rensing S.A."/>
            <person name="Schmutz J."/>
            <person name="Symeonidi A."/>
            <person name="Elias M."/>
            <person name="Eveleigh R.J."/>
            <person name="Herman E.K."/>
            <person name="Klute M.J."/>
            <person name="Nakayama T."/>
            <person name="Obornik M."/>
            <person name="Reyes-Prieto A."/>
            <person name="Armbrust E.V."/>
            <person name="Aves S.J."/>
            <person name="Beiko R.G."/>
            <person name="Coutinho P."/>
            <person name="Dacks J.B."/>
            <person name="Durnford D.G."/>
            <person name="Fast N.M."/>
            <person name="Green B.R."/>
            <person name="Grisdale C.J."/>
            <person name="Hempel F."/>
            <person name="Henrissat B."/>
            <person name="Hoppner M.P."/>
            <person name="Ishida K."/>
            <person name="Kim E."/>
            <person name="Koreny L."/>
            <person name="Kroth P.G."/>
            <person name="Liu Y."/>
            <person name="Malik S.B."/>
            <person name="Maier U.G."/>
            <person name="McRose D."/>
            <person name="Mock T."/>
            <person name="Neilson J.A."/>
            <person name="Onodera N.T."/>
            <person name="Poole A.M."/>
            <person name="Pritham E.J."/>
            <person name="Richards T.A."/>
            <person name="Rocap G."/>
            <person name="Roy S.W."/>
            <person name="Sarai C."/>
            <person name="Schaack S."/>
            <person name="Shirato S."/>
            <person name="Slamovits C.H."/>
            <person name="Spencer D.F."/>
            <person name="Suzuki S."/>
            <person name="Worden A.Z."/>
            <person name="Zauner S."/>
            <person name="Barry K."/>
            <person name="Bell C."/>
            <person name="Bharti A.K."/>
            <person name="Crow J.A."/>
            <person name="Grimwood J."/>
            <person name="Kramer R."/>
            <person name="Lindquist E."/>
            <person name="Lucas S."/>
            <person name="Salamov A."/>
            <person name="McFadden G.I."/>
            <person name="Lane C.E."/>
            <person name="Keeling P.J."/>
            <person name="Gray M.W."/>
            <person name="Grigoriev I.V."/>
            <person name="Archibald J.M."/>
        </authorList>
    </citation>
    <scope>NUCLEOTIDE SEQUENCE</scope>
    <source>
        <strain evidence="9 11">CCMP2712</strain>
    </source>
</reference>
<dbReference type="InterPro" id="IPR006595">
    <property type="entry name" value="CTLH_C"/>
</dbReference>
<dbReference type="PANTHER" id="PTHR12170">
    <property type="entry name" value="MACROPHAGE ERYTHROBLAST ATTACHER-RELATED"/>
    <property type="match status" value="1"/>
</dbReference>
<dbReference type="GO" id="GO:0061630">
    <property type="term" value="F:ubiquitin protein ligase activity"/>
    <property type="evidence" value="ECO:0007669"/>
    <property type="project" value="InterPro"/>
</dbReference>
<name>L1J3A4_GUITC</name>
<dbReference type="InterPro" id="IPR024964">
    <property type="entry name" value="CTLH/CRA"/>
</dbReference>
<dbReference type="HOGENOM" id="CLU_027445_0_1_1"/>
<evidence type="ECO:0000259" key="8">
    <source>
        <dbReference type="PROSITE" id="PS51867"/>
    </source>
</evidence>
<evidence type="ECO:0000256" key="6">
    <source>
        <dbReference type="PROSITE-ProRule" id="PRU01215"/>
    </source>
</evidence>
<dbReference type="OMA" id="ANHETAR"/>
<dbReference type="InterPro" id="IPR044063">
    <property type="entry name" value="ZF_RING_GID"/>
</dbReference>
<dbReference type="GO" id="GO:0034657">
    <property type="term" value="C:GID complex"/>
    <property type="evidence" value="ECO:0007669"/>
    <property type="project" value="TreeGrafter"/>
</dbReference>
<keyword evidence="3" id="KW-0479">Metal-binding</keyword>
<keyword evidence="11" id="KW-1185">Reference proteome</keyword>
<dbReference type="EnsemblProtists" id="EKX42624">
    <property type="protein sequence ID" value="EKX42624"/>
    <property type="gene ID" value="GUITHDRAFT_111306"/>
</dbReference>
<evidence type="ECO:0000256" key="2">
    <source>
        <dbReference type="ARBA" id="ARBA00022490"/>
    </source>
</evidence>
<protein>
    <recommendedName>
        <fullName evidence="12">Macrophage erythroblast attacher</fullName>
    </recommendedName>
</protein>
<feature type="domain" description="RING-Gid-type" evidence="8">
    <location>
        <begin position="300"/>
        <end position="369"/>
    </location>
</feature>
<reference evidence="11" key="2">
    <citation type="submission" date="2012-11" db="EMBL/GenBank/DDBJ databases">
        <authorList>
            <person name="Kuo A."/>
            <person name="Curtis B.A."/>
            <person name="Tanifuji G."/>
            <person name="Burki F."/>
            <person name="Gruber A."/>
            <person name="Irimia M."/>
            <person name="Maruyama S."/>
            <person name="Arias M.C."/>
            <person name="Ball S.G."/>
            <person name="Gile G.H."/>
            <person name="Hirakawa Y."/>
            <person name="Hopkins J.F."/>
            <person name="Rensing S.A."/>
            <person name="Schmutz J."/>
            <person name="Symeonidi A."/>
            <person name="Elias M."/>
            <person name="Eveleigh R.J."/>
            <person name="Herman E.K."/>
            <person name="Klute M.J."/>
            <person name="Nakayama T."/>
            <person name="Obornik M."/>
            <person name="Reyes-Prieto A."/>
            <person name="Armbrust E.V."/>
            <person name="Aves S.J."/>
            <person name="Beiko R.G."/>
            <person name="Coutinho P."/>
            <person name="Dacks J.B."/>
            <person name="Durnford D.G."/>
            <person name="Fast N.M."/>
            <person name="Green B.R."/>
            <person name="Grisdale C."/>
            <person name="Hempe F."/>
            <person name="Henrissat B."/>
            <person name="Hoppner M.P."/>
            <person name="Ishida K.-I."/>
            <person name="Kim E."/>
            <person name="Koreny L."/>
            <person name="Kroth P.G."/>
            <person name="Liu Y."/>
            <person name="Malik S.-B."/>
            <person name="Maier U.G."/>
            <person name="McRose D."/>
            <person name="Mock T."/>
            <person name="Neilson J.A."/>
            <person name="Onodera N.T."/>
            <person name="Poole A.M."/>
            <person name="Pritham E.J."/>
            <person name="Richards T.A."/>
            <person name="Rocap G."/>
            <person name="Roy S.W."/>
            <person name="Sarai C."/>
            <person name="Schaack S."/>
            <person name="Shirato S."/>
            <person name="Slamovits C.H."/>
            <person name="Spencer D.F."/>
            <person name="Suzuki S."/>
            <person name="Worden A.Z."/>
            <person name="Zauner S."/>
            <person name="Barry K."/>
            <person name="Bell C."/>
            <person name="Bharti A.K."/>
            <person name="Crow J.A."/>
            <person name="Grimwood J."/>
            <person name="Kramer R."/>
            <person name="Lindquist E."/>
            <person name="Lucas S."/>
            <person name="Salamov A."/>
            <person name="McFadden G.I."/>
            <person name="Lane C.E."/>
            <person name="Keeling P.J."/>
            <person name="Gray M.W."/>
            <person name="Grigoriev I.V."/>
            <person name="Archibald J.M."/>
        </authorList>
    </citation>
    <scope>NUCLEOTIDE SEQUENCE</scope>
    <source>
        <strain evidence="11">CCMP2712</strain>
    </source>
</reference>
<dbReference type="GO" id="GO:0005634">
    <property type="term" value="C:nucleus"/>
    <property type="evidence" value="ECO:0007669"/>
    <property type="project" value="TreeGrafter"/>
</dbReference>
<dbReference type="Pfam" id="PF10607">
    <property type="entry name" value="CTLH"/>
    <property type="match status" value="1"/>
</dbReference>
<dbReference type="GO" id="GO:0005737">
    <property type="term" value="C:cytoplasm"/>
    <property type="evidence" value="ECO:0007669"/>
    <property type="project" value="UniProtKB-SubCell"/>
</dbReference>
<evidence type="ECO:0000256" key="3">
    <source>
        <dbReference type="ARBA" id="ARBA00022723"/>
    </source>
</evidence>
<dbReference type="GeneID" id="17299266"/>
<dbReference type="OrthoDB" id="1933455at2759"/>
<dbReference type="InterPro" id="IPR006594">
    <property type="entry name" value="LisH"/>
</dbReference>
<dbReference type="GO" id="GO:0008270">
    <property type="term" value="F:zinc ion binding"/>
    <property type="evidence" value="ECO:0007669"/>
    <property type="project" value="UniProtKB-KW"/>
</dbReference>
<dbReference type="KEGG" id="gtt:GUITHDRAFT_111306"/>
<evidence type="ECO:0000313" key="10">
    <source>
        <dbReference type="EnsemblProtists" id="EKX42624"/>
    </source>
</evidence>
<comment type="subcellular location">
    <subcellularLocation>
        <location evidence="1">Cytoplasm</location>
    </subcellularLocation>
</comment>
<dbReference type="PROSITE" id="PS50896">
    <property type="entry name" value="LISH"/>
    <property type="match status" value="1"/>
</dbReference>
<dbReference type="SUPFAM" id="SSF57850">
    <property type="entry name" value="RING/U-box"/>
    <property type="match status" value="1"/>
</dbReference>
<sequence>MMLGRQELCGWRRTMPHDSHGNYVENALIKNALENMNRVAKNQQKLVTKELEMIASVLADLKKGKPSKDVAGTELSRLVGRIQVLKRKLEDVDKEEDTKLEHMEARLHLLRENQEHVDDTRCAIKENKRLDRFLADHLARFGMLETASMIIKEENLERFVDLDMYKEAAPILAALLEGDCSPGELTDDDCERLLSPIISHDLSHKMSNLEFQLRLQAFVELVRKEAVQEAVQYARKHLGPSCKENFVTIKKYMAILAFQRDTDVMSCWDLSSLLMITLQAGLTCLKTTRCVEDPEPNSGCPVCHPVLAQIAQDLPIAHHMHSTLVCSISGAIMNEHNPPMALPNGNVYSTQALMDMAASNMGQVTCPKSGDTYDFSDLRKVYIS</sequence>
<dbReference type="GO" id="GO:0043161">
    <property type="term" value="P:proteasome-mediated ubiquitin-dependent protein catabolic process"/>
    <property type="evidence" value="ECO:0007669"/>
    <property type="project" value="InterPro"/>
</dbReference>
<dbReference type="PROSITE" id="PS50897">
    <property type="entry name" value="CTLH"/>
    <property type="match status" value="1"/>
</dbReference>
<dbReference type="STRING" id="905079.L1J3A4"/>
<evidence type="ECO:0000259" key="7">
    <source>
        <dbReference type="PROSITE" id="PS50897"/>
    </source>
</evidence>
<dbReference type="InterPro" id="IPR045098">
    <property type="entry name" value="Fyv10_fam"/>
</dbReference>
<dbReference type="PROSITE" id="PS51867">
    <property type="entry name" value="ZF_RING_GID"/>
    <property type="match status" value="1"/>
</dbReference>
<feature type="domain" description="CTLH" evidence="7">
    <location>
        <begin position="188"/>
        <end position="229"/>
    </location>
</feature>
<dbReference type="CDD" id="cd16659">
    <property type="entry name" value="RING-Ubox_Emp"/>
    <property type="match status" value="1"/>
</dbReference>
<feature type="zinc finger region" description="RING-Gid-type" evidence="6">
    <location>
        <begin position="300"/>
        <end position="369"/>
    </location>
</feature>
<reference evidence="10" key="3">
    <citation type="submission" date="2016-03" db="UniProtKB">
        <authorList>
            <consortium name="EnsemblProtists"/>
        </authorList>
    </citation>
    <scope>IDENTIFICATION</scope>
</reference>
<proteinExistence type="predicted"/>
<evidence type="ECO:0000256" key="4">
    <source>
        <dbReference type="ARBA" id="ARBA00022771"/>
    </source>
</evidence>
<organism evidence="9">
    <name type="scientific">Guillardia theta (strain CCMP2712)</name>
    <name type="common">Cryptophyte</name>
    <dbReference type="NCBI Taxonomy" id="905079"/>
    <lineage>
        <taxon>Eukaryota</taxon>
        <taxon>Cryptophyceae</taxon>
        <taxon>Pyrenomonadales</taxon>
        <taxon>Geminigeraceae</taxon>
        <taxon>Guillardia</taxon>
    </lineage>
</organism>
<evidence type="ECO:0000313" key="11">
    <source>
        <dbReference type="Proteomes" id="UP000011087"/>
    </source>
</evidence>
<keyword evidence="5" id="KW-0862">Zinc</keyword>
<keyword evidence="2" id="KW-0963">Cytoplasm</keyword>
<dbReference type="eggNOG" id="KOG0396">
    <property type="taxonomic scope" value="Eukaryota"/>
</dbReference>
<evidence type="ECO:0000256" key="1">
    <source>
        <dbReference type="ARBA" id="ARBA00004496"/>
    </source>
</evidence>
<dbReference type="Proteomes" id="UP000011087">
    <property type="component" value="Unassembled WGS sequence"/>
</dbReference>
<gene>
    <name evidence="9" type="ORF">GUITHDRAFT_111306</name>
</gene>
<evidence type="ECO:0000313" key="9">
    <source>
        <dbReference type="EMBL" id="EKX42624.1"/>
    </source>
</evidence>
<dbReference type="EMBL" id="JH993015">
    <property type="protein sequence ID" value="EKX42624.1"/>
    <property type="molecule type" value="Genomic_DNA"/>
</dbReference>
<evidence type="ECO:0000256" key="5">
    <source>
        <dbReference type="ARBA" id="ARBA00022833"/>
    </source>
</evidence>